<dbReference type="CDD" id="cd03230">
    <property type="entry name" value="ABC_DR_subfamily_A"/>
    <property type="match status" value="1"/>
</dbReference>
<dbReference type="SUPFAM" id="SSF52540">
    <property type="entry name" value="P-loop containing nucleoside triphosphate hydrolases"/>
    <property type="match status" value="1"/>
</dbReference>
<dbReference type="InterPro" id="IPR017871">
    <property type="entry name" value="ABC_transporter-like_CS"/>
</dbReference>
<dbReference type="Pfam" id="PF00005">
    <property type="entry name" value="ABC_tran"/>
    <property type="match status" value="1"/>
</dbReference>
<proteinExistence type="predicted"/>
<dbReference type="GO" id="GO:0016887">
    <property type="term" value="F:ATP hydrolysis activity"/>
    <property type="evidence" value="ECO:0007669"/>
    <property type="project" value="InterPro"/>
</dbReference>
<dbReference type="InterPro" id="IPR027417">
    <property type="entry name" value="P-loop_NTPase"/>
</dbReference>
<sequence length="399" mass="45116">METNKSAVTIQGAYKTYDYKNYILKGLNMQVPQGTIYGLLGSSGCGKSTILNVIIGLVGLNKGTVELAAKHKNKVGFMPQVVCLHDQLTVEELLNYFATMYGMSKEDRQSRLELMFDLLELPDKNKFPPELSGGQKRRVSLAIALIHDPELLMLDEPTVGLDPILRRRIWEFLGSWCVDGNKTVILTTHYIEESTLTHTVGLMREGVLLCEKDPRLLMEEHNAHYLEDAFLKLCQHQNCEENTIAPAHRSLSIEHKALTYSPIAFNEEILNTSRFAAEVDFKEVATATDYIKGKKNWGILYFAPDFSSALSARLNEFTIQDSDIVDKSFITIYLDYSVKMTYPLLRNKLIDTYLEMVHEIYIACGYGVELTKLPFKFEKPIYGSSNINFQELAAPGVIS</sequence>
<dbReference type="STRING" id="13249.T1HFI8"/>
<evidence type="ECO:0000313" key="2">
    <source>
        <dbReference type="Proteomes" id="UP000015103"/>
    </source>
</evidence>
<dbReference type="PANTHER" id="PTHR43038">
    <property type="entry name" value="ATP-BINDING CASSETTE, SUB-FAMILY H, MEMBER 1"/>
    <property type="match status" value="1"/>
</dbReference>
<name>T1HFI8_RHOPR</name>
<dbReference type="Proteomes" id="UP000015103">
    <property type="component" value="Unassembled WGS sequence"/>
</dbReference>
<dbReference type="InterPro" id="IPR003439">
    <property type="entry name" value="ABC_transporter-like_ATP-bd"/>
</dbReference>
<dbReference type="VEuPathDB" id="VectorBase:RPRC002810"/>
<dbReference type="PROSITE" id="PS50893">
    <property type="entry name" value="ABC_TRANSPORTER_2"/>
    <property type="match status" value="1"/>
</dbReference>
<dbReference type="GO" id="GO:0005524">
    <property type="term" value="F:ATP binding"/>
    <property type="evidence" value="ECO:0007669"/>
    <property type="project" value="InterPro"/>
</dbReference>
<dbReference type="Gene3D" id="3.40.50.300">
    <property type="entry name" value="P-loop containing nucleotide triphosphate hydrolases"/>
    <property type="match status" value="1"/>
</dbReference>
<dbReference type="OMA" id="QNCEENT"/>
<reference evidence="1" key="1">
    <citation type="submission" date="2015-05" db="UniProtKB">
        <authorList>
            <consortium name="EnsemblMetazoa"/>
        </authorList>
    </citation>
    <scope>IDENTIFICATION</scope>
</reference>
<dbReference type="eggNOG" id="KOG0059">
    <property type="taxonomic scope" value="Eukaryota"/>
</dbReference>
<keyword evidence="2" id="KW-1185">Reference proteome</keyword>
<evidence type="ECO:0000313" key="1">
    <source>
        <dbReference type="EnsemblMetazoa" id="RPRC002810-PA"/>
    </source>
</evidence>
<dbReference type="AlphaFoldDB" id="T1HFI8"/>
<dbReference type="EnsemblMetazoa" id="RPRC002810-RA">
    <property type="protein sequence ID" value="RPRC002810-PA"/>
    <property type="gene ID" value="RPRC002810"/>
</dbReference>
<organism evidence="1 2">
    <name type="scientific">Rhodnius prolixus</name>
    <name type="common">Triatomid bug</name>
    <dbReference type="NCBI Taxonomy" id="13249"/>
    <lineage>
        <taxon>Eukaryota</taxon>
        <taxon>Metazoa</taxon>
        <taxon>Ecdysozoa</taxon>
        <taxon>Arthropoda</taxon>
        <taxon>Hexapoda</taxon>
        <taxon>Insecta</taxon>
        <taxon>Pterygota</taxon>
        <taxon>Neoptera</taxon>
        <taxon>Paraneoptera</taxon>
        <taxon>Hemiptera</taxon>
        <taxon>Heteroptera</taxon>
        <taxon>Panheteroptera</taxon>
        <taxon>Cimicomorpha</taxon>
        <taxon>Reduviidae</taxon>
        <taxon>Triatominae</taxon>
        <taxon>Rhodnius</taxon>
    </lineage>
</organism>
<dbReference type="PROSITE" id="PS00211">
    <property type="entry name" value="ABC_TRANSPORTER_1"/>
    <property type="match status" value="1"/>
</dbReference>
<accession>T1HFI8</accession>
<dbReference type="InterPro" id="IPR003593">
    <property type="entry name" value="AAA+_ATPase"/>
</dbReference>
<dbReference type="SMART" id="SM00382">
    <property type="entry name" value="AAA"/>
    <property type="match status" value="1"/>
</dbReference>
<protein>
    <submittedName>
        <fullName evidence="1">ABC transporter domain-containing protein</fullName>
    </submittedName>
</protein>
<dbReference type="EMBL" id="ACPB03017984">
    <property type="status" value="NOT_ANNOTATED_CDS"/>
    <property type="molecule type" value="Genomic_DNA"/>
</dbReference>
<dbReference type="PANTHER" id="PTHR43038:SF3">
    <property type="entry name" value="ABC TRANSPORTER G FAMILY MEMBER 20 ISOFORM X1"/>
    <property type="match status" value="1"/>
</dbReference>
<dbReference type="HOGENOM" id="CLU_691838_0_0_1"/>
<dbReference type="InParanoid" id="T1HFI8"/>